<feature type="binding site" evidence="8">
    <location>
        <position position="130"/>
    </location>
    <ligand>
        <name>L-histidine</name>
        <dbReference type="ChEBI" id="CHEBI:57595"/>
    </ligand>
</feature>
<keyword evidence="4 7" id="KW-0067">ATP-binding</keyword>
<dbReference type="EMBL" id="CP024968">
    <property type="protein sequence ID" value="ATZ20892.1"/>
    <property type="molecule type" value="Genomic_DNA"/>
</dbReference>
<keyword evidence="3 7" id="KW-0547">Nucleotide-binding</keyword>
<evidence type="ECO:0000256" key="6">
    <source>
        <dbReference type="ARBA" id="ARBA00047639"/>
    </source>
</evidence>
<dbReference type="InterPro" id="IPR004516">
    <property type="entry name" value="HisRS/HisZ"/>
</dbReference>
<evidence type="ECO:0000256" key="3">
    <source>
        <dbReference type="ARBA" id="ARBA00022741"/>
    </source>
</evidence>
<gene>
    <name evidence="7 10" type="primary">hisS</name>
    <name evidence="10" type="ORF">MCOLE_v1c03780</name>
</gene>
<dbReference type="Proteomes" id="UP000232221">
    <property type="component" value="Chromosome"/>
</dbReference>
<evidence type="ECO:0000259" key="9">
    <source>
        <dbReference type="PROSITE" id="PS50862"/>
    </source>
</evidence>
<dbReference type="GO" id="GO:0006427">
    <property type="term" value="P:histidyl-tRNA aminoacylation"/>
    <property type="evidence" value="ECO:0007669"/>
    <property type="project" value="UniProtKB-UniRule"/>
</dbReference>
<dbReference type="Gene3D" id="3.40.50.800">
    <property type="entry name" value="Anticodon-binding domain"/>
    <property type="match status" value="1"/>
</dbReference>
<dbReference type="Gene3D" id="3.30.930.10">
    <property type="entry name" value="Bira Bifunctional Protein, Domain 2"/>
    <property type="match status" value="1"/>
</dbReference>
<comment type="subcellular location">
    <subcellularLocation>
        <location evidence="7">Cytoplasm</location>
    </subcellularLocation>
</comment>
<keyword evidence="5 7" id="KW-0030">Aminoacyl-tRNA synthetase</keyword>
<dbReference type="AlphaFoldDB" id="A0A2K8P2B3"/>
<dbReference type="GO" id="GO:0005737">
    <property type="term" value="C:cytoplasm"/>
    <property type="evidence" value="ECO:0007669"/>
    <property type="project" value="UniProtKB-SubCell"/>
</dbReference>
<evidence type="ECO:0000256" key="5">
    <source>
        <dbReference type="ARBA" id="ARBA00023146"/>
    </source>
</evidence>
<dbReference type="InterPro" id="IPR045864">
    <property type="entry name" value="aa-tRNA-synth_II/BPL/LPL"/>
</dbReference>
<feature type="domain" description="Aminoacyl-transfer RNA synthetases class-II family profile" evidence="9">
    <location>
        <begin position="19"/>
        <end position="329"/>
    </location>
</feature>
<evidence type="ECO:0000256" key="1">
    <source>
        <dbReference type="ARBA" id="ARBA00008226"/>
    </source>
</evidence>
<feature type="binding site" evidence="8">
    <location>
        <position position="126"/>
    </location>
    <ligand>
        <name>L-histidine</name>
        <dbReference type="ChEBI" id="CHEBI:57595"/>
    </ligand>
</feature>
<evidence type="ECO:0000256" key="7">
    <source>
        <dbReference type="HAMAP-Rule" id="MF_00127"/>
    </source>
</evidence>
<dbReference type="InterPro" id="IPR006195">
    <property type="entry name" value="aa-tRNA-synth_II"/>
</dbReference>
<keyword evidence="11" id="KW-1185">Reference proteome</keyword>
<dbReference type="SUPFAM" id="SSF55681">
    <property type="entry name" value="Class II aaRS and biotin synthetases"/>
    <property type="match status" value="1"/>
</dbReference>
<evidence type="ECO:0000256" key="8">
    <source>
        <dbReference type="PIRSR" id="PIRSR001549-1"/>
    </source>
</evidence>
<dbReference type="GO" id="GO:0004821">
    <property type="term" value="F:histidine-tRNA ligase activity"/>
    <property type="evidence" value="ECO:0007669"/>
    <property type="project" value="UniProtKB-UniRule"/>
</dbReference>
<sequence>MIQKPRGTQDLFLNNSKEWNAVEEKFRKVLNVFNYGEIITPMFESKELFVRGVGDSSDIVSKEMYEFTDRKGREYVLRPEGTAPTVRAIIENKLYIQENLPYKTFYIGPIFRYERPQAGRYRQFNQLGVETFGIDSISHDVELISLGQSFLNELKINNDIVVEINYLISGDERKTYEAELKKYLSSFTDLCSDCQTRINKNVLRVLDCKIDGNKFTDAPKMFEFASQENNDRLNKTFIQLKELGIETQINFNLVRGLDYYTGLVFEFKNVKTDQAIIAGGSYNNLVEELGGPSLPASGFAIGIERIMLILNDQEIKVADEDELDLFIIPLSDEAQFLTNKLLLEARSANLKVDTNWNIKNLKAGFKSAERMNAKNIVIVGENSINSDNYAIKDQISGETTEVKFNDIVKYLKGEK</sequence>
<comment type="similarity">
    <text evidence="1 7">Belongs to the class-II aminoacyl-tRNA synthetase family.</text>
</comment>
<proteinExistence type="inferred from homology"/>
<dbReference type="SUPFAM" id="SSF52954">
    <property type="entry name" value="Class II aaRS ABD-related"/>
    <property type="match status" value="1"/>
</dbReference>
<dbReference type="OrthoDB" id="9800814at2"/>
<feature type="binding site" evidence="8">
    <location>
        <position position="112"/>
    </location>
    <ligand>
        <name>L-histidine</name>
        <dbReference type="ChEBI" id="CHEBI:57595"/>
    </ligand>
</feature>
<evidence type="ECO:0000313" key="10">
    <source>
        <dbReference type="EMBL" id="ATZ20892.1"/>
    </source>
</evidence>
<keyword evidence="2 7" id="KW-0963">Cytoplasm</keyword>
<dbReference type="KEGG" id="mcol:MCOLE_v1c03780"/>
<dbReference type="PROSITE" id="PS50862">
    <property type="entry name" value="AA_TRNA_LIGASE_II"/>
    <property type="match status" value="1"/>
</dbReference>
<organism evidence="10 11">
    <name type="scientific">Mesoplasma coleopterae</name>
    <dbReference type="NCBI Taxonomy" id="324078"/>
    <lineage>
        <taxon>Bacteria</taxon>
        <taxon>Bacillati</taxon>
        <taxon>Mycoplasmatota</taxon>
        <taxon>Mollicutes</taxon>
        <taxon>Entomoplasmatales</taxon>
        <taxon>Entomoplasmataceae</taxon>
        <taxon>Mesoplasma</taxon>
    </lineage>
</organism>
<dbReference type="CDD" id="cd00773">
    <property type="entry name" value="HisRS-like_core"/>
    <property type="match status" value="1"/>
</dbReference>
<dbReference type="GO" id="GO:0005524">
    <property type="term" value="F:ATP binding"/>
    <property type="evidence" value="ECO:0007669"/>
    <property type="project" value="UniProtKB-UniRule"/>
</dbReference>
<keyword evidence="7" id="KW-0436">Ligase</keyword>
<evidence type="ECO:0000313" key="11">
    <source>
        <dbReference type="Proteomes" id="UP000232221"/>
    </source>
</evidence>
<dbReference type="InterPro" id="IPR004154">
    <property type="entry name" value="Anticodon-bd"/>
</dbReference>
<dbReference type="Pfam" id="PF03129">
    <property type="entry name" value="HGTP_anticodon"/>
    <property type="match status" value="1"/>
</dbReference>
<dbReference type="HAMAP" id="MF_00127">
    <property type="entry name" value="His_tRNA_synth"/>
    <property type="match status" value="1"/>
</dbReference>
<dbReference type="RefSeq" id="WP_100670989.1">
    <property type="nucleotide sequence ID" value="NZ_CP022511.1"/>
</dbReference>
<feature type="binding site" evidence="8">
    <location>
        <position position="255"/>
    </location>
    <ligand>
        <name>L-histidine</name>
        <dbReference type="ChEBI" id="CHEBI:57595"/>
    </ligand>
</feature>
<feature type="binding site" evidence="8">
    <location>
        <begin position="259"/>
        <end position="260"/>
    </location>
    <ligand>
        <name>L-histidine</name>
        <dbReference type="ChEBI" id="CHEBI:57595"/>
    </ligand>
</feature>
<comment type="catalytic activity">
    <reaction evidence="6 7">
        <text>tRNA(His) + L-histidine + ATP = L-histidyl-tRNA(His) + AMP + diphosphate + H(+)</text>
        <dbReference type="Rhea" id="RHEA:17313"/>
        <dbReference type="Rhea" id="RHEA-COMP:9665"/>
        <dbReference type="Rhea" id="RHEA-COMP:9689"/>
        <dbReference type="ChEBI" id="CHEBI:15378"/>
        <dbReference type="ChEBI" id="CHEBI:30616"/>
        <dbReference type="ChEBI" id="CHEBI:33019"/>
        <dbReference type="ChEBI" id="CHEBI:57595"/>
        <dbReference type="ChEBI" id="CHEBI:78442"/>
        <dbReference type="ChEBI" id="CHEBI:78527"/>
        <dbReference type="ChEBI" id="CHEBI:456215"/>
        <dbReference type="EC" id="6.1.1.21"/>
    </reaction>
</comment>
<reference evidence="10 11" key="1">
    <citation type="submission" date="2017-11" db="EMBL/GenBank/DDBJ databases">
        <title>Genome sequence of Mesoplasma coleopterae BARC 779 (ATCC 49583).</title>
        <authorList>
            <person name="Lo W.-S."/>
            <person name="Kuo C.-H."/>
        </authorList>
    </citation>
    <scope>NUCLEOTIDE SEQUENCE [LARGE SCALE GENOMIC DNA]</scope>
    <source>
        <strain evidence="10 11">BARC 779</strain>
    </source>
</reference>
<dbReference type="InterPro" id="IPR015807">
    <property type="entry name" value="His-tRNA-ligase"/>
</dbReference>
<dbReference type="InterPro" id="IPR036621">
    <property type="entry name" value="Anticodon-bd_dom_sf"/>
</dbReference>
<protein>
    <recommendedName>
        <fullName evidence="7">Histidine--tRNA ligase</fullName>
        <ecNumber evidence="7">6.1.1.21</ecNumber>
    </recommendedName>
    <alternativeName>
        <fullName evidence="7">Histidyl-tRNA synthetase</fullName>
        <shortName evidence="7">HisRS</shortName>
    </alternativeName>
</protein>
<accession>A0A2K8P2B3</accession>
<evidence type="ECO:0000256" key="4">
    <source>
        <dbReference type="ARBA" id="ARBA00022840"/>
    </source>
</evidence>
<dbReference type="PANTHER" id="PTHR43707">
    <property type="entry name" value="HISTIDYL-TRNA SYNTHETASE"/>
    <property type="match status" value="1"/>
</dbReference>
<dbReference type="Pfam" id="PF13393">
    <property type="entry name" value="tRNA-synt_His"/>
    <property type="match status" value="1"/>
</dbReference>
<name>A0A2K8P2B3_9MOLU</name>
<feature type="binding site" evidence="8">
    <location>
        <begin position="80"/>
        <end position="82"/>
    </location>
    <ligand>
        <name>L-histidine</name>
        <dbReference type="ChEBI" id="CHEBI:57595"/>
    </ligand>
</feature>
<dbReference type="PANTHER" id="PTHR43707:SF1">
    <property type="entry name" value="HISTIDINE--TRNA LIGASE, MITOCHONDRIAL-RELATED"/>
    <property type="match status" value="1"/>
</dbReference>
<dbReference type="PIRSF" id="PIRSF001549">
    <property type="entry name" value="His-tRNA_synth"/>
    <property type="match status" value="1"/>
</dbReference>
<evidence type="ECO:0000256" key="2">
    <source>
        <dbReference type="ARBA" id="ARBA00022490"/>
    </source>
</evidence>
<comment type="subunit">
    <text evidence="7">Homodimer.</text>
</comment>
<dbReference type="NCBIfam" id="TIGR00442">
    <property type="entry name" value="hisS"/>
    <property type="match status" value="1"/>
</dbReference>
<keyword evidence="7" id="KW-0648">Protein biosynthesis</keyword>
<dbReference type="InterPro" id="IPR041715">
    <property type="entry name" value="HisRS-like_core"/>
</dbReference>
<dbReference type="EC" id="6.1.1.21" evidence="7"/>